<comment type="caution">
    <text evidence="1">The sequence shown here is derived from an EMBL/GenBank/DDBJ whole genome shotgun (WGS) entry which is preliminary data.</text>
</comment>
<evidence type="ECO:0000313" key="2">
    <source>
        <dbReference type="Proteomes" id="UP001595752"/>
    </source>
</evidence>
<dbReference type="Proteomes" id="UP001595752">
    <property type="component" value="Unassembled WGS sequence"/>
</dbReference>
<organism evidence="1 2">
    <name type="scientific">Bacillus songklensis</name>
    <dbReference type="NCBI Taxonomy" id="1069116"/>
    <lineage>
        <taxon>Bacteria</taxon>
        <taxon>Bacillati</taxon>
        <taxon>Bacillota</taxon>
        <taxon>Bacilli</taxon>
        <taxon>Bacillales</taxon>
        <taxon>Bacillaceae</taxon>
        <taxon>Bacillus</taxon>
    </lineage>
</organism>
<dbReference type="EMBL" id="JBHRZT010000043">
    <property type="protein sequence ID" value="MFC3883749.1"/>
    <property type="molecule type" value="Genomic_DNA"/>
</dbReference>
<proteinExistence type="predicted"/>
<protein>
    <submittedName>
        <fullName evidence="1">Uncharacterized protein</fullName>
    </submittedName>
</protein>
<keyword evidence="2" id="KW-1185">Reference proteome</keyword>
<gene>
    <name evidence="1" type="ORF">ACFOU2_09650</name>
</gene>
<dbReference type="RefSeq" id="WP_377914537.1">
    <property type="nucleotide sequence ID" value="NZ_JBHRZT010000043.1"/>
</dbReference>
<evidence type="ECO:0000313" key="1">
    <source>
        <dbReference type="EMBL" id="MFC3883749.1"/>
    </source>
</evidence>
<accession>A0ABV8B2I6</accession>
<reference evidence="2" key="1">
    <citation type="journal article" date="2019" name="Int. J. Syst. Evol. Microbiol.">
        <title>The Global Catalogue of Microorganisms (GCM) 10K type strain sequencing project: providing services to taxonomists for standard genome sequencing and annotation.</title>
        <authorList>
            <consortium name="The Broad Institute Genomics Platform"/>
            <consortium name="The Broad Institute Genome Sequencing Center for Infectious Disease"/>
            <person name="Wu L."/>
            <person name="Ma J."/>
        </authorList>
    </citation>
    <scope>NUCLEOTIDE SEQUENCE [LARGE SCALE GENOMIC DNA]</scope>
    <source>
        <strain evidence="2">CCUG 61889</strain>
    </source>
</reference>
<name>A0ABV8B2I6_9BACI</name>
<sequence length="748" mass="85000">MKAFINGVEARYVLNSLSLNDDTGKRSTGSIKFIRENGLAIKSGAKVDIYDVEGSHIFGGFAKKPKIKSYRGLSVIQVQLVDNTDIANRRIVAETYVDWVDHDIVKDIHERYLKEDGIKLGVIASNSGDATTETKIETTKADFMSGVLSGVEIDDGGTMTLENISDNPPISRVVEDFEDITYNFNFNGTWERSSFRAYQGTYGFRSDSIDHRESSMSDFDITVREGAIGKLSFFYWVSSEKNEDFFEVWATKDDVQTLLLKASGIDETWRYFSKTLDPGSYKITFIYDKDKSVDRGYDRALVDQIVFEEWEGLVYPSQGERIAPKITSTSDAIKTIRIEWDGETPAGTSVEFYYSLDDQETWELAADNVIRRSVNGAVGVDVKTVLKTSDTTKTPAIKEIRYVLETTAGTHIRKAVFNYVKASQAFDEICELSGAVWWVTSDKVLHYVARDEFKAPWSITPEHSPTQNFEVETDLSEYRNRQYLRAGQDITDLQTESMKGDGSKRTFPVGYKIAQRPVVFLNEVEQTVGIRQVDKNKAFYWSKNEKEITQDENATPLSSTDILRVEYYGFYPIIVVAEDAEAIEEMKARTGDTGLYEDVEENENIDDSDLALEFANSKLQKYAKINTRIRFDTVKKGLQAGQLLPINRPDYDVNDEFLITSVEIKPFNDDFILYSIECVDGDDVGGWENFFKQLARSQKTYVIRENEVLIRLATQLERVGFAEEMSYKPFACKFPGYDVYPSNTFIPC</sequence>